<feature type="compositionally biased region" description="Gly residues" evidence="1">
    <location>
        <begin position="79"/>
        <end position="90"/>
    </location>
</feature>
<feature type="compositionally biased region" description="Basic and acidic residues" evidence="1">
    <location>
        <begin position="1"/>
        <end position="15"/>
    </location>
</feature>
<evidence type="ECO:0000313" key="3">
    <source>
        <dbReference type="Proteomes" id="UP001362999"/>
    </source>
</evidence>
<dbReference type="AlphaFoldDB" id="A0AAW0BQW0"/>
<accession>A0AAW0BQW0</accession>
<sequence>MTKADSKGGIDVQEKTKKRYGPNTHLPPGPSSENFPRTPTRTNCRTPPPPESHRRGRRSAGSEKDGWKRHCRRRRGAIGRSGGRGGGGGSRSIAGILRRARRRVTSSVDAIGGKLSADEATGRTDIMELHDVEVLLNEEGAEPTTEKRQTTRQTGRQREWFQERWGQQWPEAEANCRRGQSWGGFASRGQGRKSLSQKEGTRLGGSTDRGSSDRELQCFGGRDSSGGEVGKFSLMVKIERRKWGQYTPG</sequence>
<protein>
    <submittedName>
        <fullName evidence="2">Uncharacterized protein</fullName>
    </submittedName>
</protein>
<evidence type="ECO:0000256" key="1">
    <source>
        <dbReference type="SAM" id="MobiDB-lite"/>
    </source>
</evidence>
<organism evidence="2 3">
    <name type="scientific">Favolaschia claudopus</name>
    <dbReference type="NCBI Taxonomy" id="2862362"/>
    <lineage>
        <taxon>Eukaryota</taxon>
        <taxon>Fungi</taxon>
        <taxon>Dikarya</taxon>
        <taxon>Basidiomycota</taxon>
        <taxon>Agaricomycotina</taxon>
        <taxon>Agaricomycetes</taxon>
        <taxon>Agaricomycetidae</taxon>
        <taxon>Agaricales</taxon>
        <taxon>Marasmiineae</taxon>
        <taxon>Mycenaceae</taxon>
        <taxon>Favolaschia</taxon>
    </lineage>
</organism>
<feature type="region of interest" description="Disordered" evidence="1">
    <location>
        <begin position="1"/>
        <end position="95"/>
    </location>
</feature>
<dbReference type="Proteomes" id="UP001362999">
    <property type="component" value="Unassembled WGS sequence"/>
</dbReference>
<proteinExistence type="predicted"/>
<reference evidence="2 3" key="1">
    <citation type="journal article" date="2024" name="J Genomics">
        <title>Draft genome sequencing and assembly of Favolaschia claudopus CIRM-BRFM 2984 isolated from oak limbs.</title>
        <authorList>
            <person name="Navarro D."/>
            <person name="Drula E."/>
            <person name="Chaduli D."/>
            <person name="Cazenave R."/>
            <person name="Ahrendt S."/>
            <person name="Wang J."/>
            <person name="Lipzen A."/>
            <person name="Daum C."/>
            <person name="Barry K."/>
            <person name="Grigoriev I.V."/>
            <person name="Favel A."/>
            <person name="Rosso M.N."/>
            <person name="Martin F."/>
        </authorList>
    </citation>
    <scope>NUCLEOTIDE SEQUENCE [LARGE SCALE GENOMIC DNA]</scope>
    <source>
        <strain evidence="2 3">CIRM-BRFM 2984</strain>
    </source>
</reference>
<dbReference type="EMBL" id="JAWWNJ010000026">
    <property type="protein sequence ID" value="KAK7029750.1"/>
    <property type="molecule type" value="Genomic_DNA"/>
</dbReference>
<comment type="caution">
    <text evidence="2">The sequence shown here is derived from an EMBL/GenBank/DDBJ whole genome shotgun (WGS) entry which is preliminary data.</text>
</comment>
<evidence type="ECO:0000313" key="2">
    <source>
        <dbReference type="EMBL" id="KAK7029750.1"/>
    </source>
</evidence>
<keyword evidence="3" id="KW-1185">Reference proteome</keyword>
<name>A0AAW0BQW0_9AGAR</name>
<feature type="region of interest" description="Disordered" evidence="1">
    <location>
        <begin position="136"/>
        <end position="159"/>
    </location>
</feature>
<feature type="region of interest" description="Disordered" evidence="1">
    <location>
        <begin position="177"/>
        <end position="224"/>
    </location>
</feature>
<gene>
    <name evidence="2" type="ORF">R3P38DRAFT_2775178</name>
</gene>
<feature type="compositionally biased region" description="Low complexity" evidence="1">
    <location>
        <begin position="36"/>
        <end position="45"/>
    </location>
</feature>